<gene>
    <name evidence="1" type="ORF">DFR75_112142</name>
</gene>
<reference evidence="1 2" key="1">
    <citation type="submission" date="2019-03" db="EMBL/GenBank/DDBJ databases">
        <title>Genomic Encyclopedia of Type Strains, Phase IV (KMG-IV): sequencing the most valuable type-strain genomes for metagenomic binning, comparative biology and taxonomic classification.</title>
        <authorList>
            <person name="Goeker M."/>
        </authorList>
    </citation>
    <scope>NUCLEOTIDE SEQUENCE [LARGE SCALE GENOMIC DNA]</scope>
    <source>
        <strain evidence="1 2">DSM 44496</strain>
    </source>
</reference>
<sequence>MTPAEILELPLETGNDSGATTIRGFLVALLGELWIEKEGFSGKRPFGNSGWQWDLYAALGRGGAVPMTFDEYGGVDEADTDQCYDLIMSAIRELGQARNG</sequence>
<accession>A0A4R6NZ94</accession>
<dbReference type="RefSeq" id="WP_067496720.1">
    <property type="nucleotide sequence ID" value="NZ_SNXK01000012.1"/>
</dbReference>
<comment type="caution">
    <text evidence="1">The sequence shown here is derived from an EMBL/GenBank/DDBJ whole genome shotgun (WGS) entry which is preliminary data.</text>
</comment>
<evidence type="ECO:0000313" key="2">
    <source>
        <dbReference type="Proteomes" id="UP000295087"/>
    </source>
</evidence>
<dbReference type="Proteomes" id="UP000295087">
    <property type="component" value="Unassembled WGS sequence"/>
</dbReference>
<dbReference type="EMBL" id="SNXK01000012">
    <property type="protein sequence ID" value="TDP29873.1"/>
    <property type="molecule type" value="Genomic_DNA"/>
</dbReference>
<evidence type="ECO:0000313" key="1">
    <source>
        <dbReference type="EMBL" id="TDP29873.1"/>
    </source>
</evidence>
<keyword evidence="2" id="KW-1185">Reference proteome</keyword>
<protein>
    <submittedName>
        <fullName evidence="1">Uncharacterized protein</fullName>
    </submittedName>
</protein>
<dbReference type="AlphaFoldDB" id="A0A4R6NZ94"/>
<proteinExistence type="predicted"/>
<name>A0A4R6NZ94_NOCIG</name>
<organism evidence="1 2">
    <name type="scientific">Nocardia ignorata</name>
    <dbReference type="NCBI Taxonomy" id="145285"/>
    <lineage>
        <taxon>Bacteria</taxon>
        <taxon>Bacillati</taxon>
        <taxon>Actinomycetota</taxon>
        <taxon>Actinomycetes</taxon>
        <taxon>Mycobacteriales</taxon>
        <taxon>Nocardiaceae</taxon>
        <taxon>Nocardia</taxon>
    </lineage>
</organism>